<dbReference type="InterPro" id="IPR053134">
    <property type="entry name" value="RNA-dir_DNA_polymerase"/>
</dbReference>
<dbReference type="Gene3D" id="3.10.10.10">
    <property type="entry name" value="HIV Type 1 Reverse Transcriptase, subunit A, domain 1"/>
    <property type="match status" value="1"/>
</dbReference>
<gene>
    <name evidence="2" type="ORF">Tci_049646</name>
</gene>
<feature type="region of interest" description="Disordered" evidence="1">
    <location>
        <begin position="1"/>
        <end position="39"/>
    </location>
</feature>
<evidence type="ECO:0000256" key="1">
    <source>
        <dbReference type="SAM" id="MobiDB-lite"/>
    </source>
</evidence>
<dbReference type="PANTHER" id="PTHR24559:SF444">
    <property type="entry name" value="REVERSE TRANSCRIPTASE DOMAIN-CONTAINING PROTEIN"/>
    <property type="match status" value="1"/>
</dbReference>
<comment type="caution">
    <text evidence="2">The sequence shown here is derived from an EMBL/GenBank/DDBJ whole genome shotgun (WGS) entry which is preliminary data.</text>
</comment>
<accession>A0A6L2MUI9</accession>
<evidence type="ECO:0008006" key="3">
    <source>
        <dbReference type="Google" id="ProtNLM"/>
    </source>
</evidence>
<dbReference type="InterPro" id="IPR043502">
    <property type="entry name" value="DNA/RNA_pol_sf"/>
</dbReference>
<dbReference type="EMBL" id="BKCJ010007520">
    <property type="protein sequence ID" value="GEU77668.1"/>
    <property type="molecule type" value="Genomic_DNA"/>
</dbReference>
<protein>
    <recommendedName>
        <fullName evidence="3">Reverse transcriptase domain-containing protein</fullName>
    </recommendedName>
</protein>
<reference evidence="2" key="1">
    <citation type="journal article" date="2019" name="Sci. Rep.">
        <title>Draft genome of Tanacetum cinerariifolium, the natural source of mosquito coil.</title>
        <authorList>
            <person name="Yamashiro T."/>
            <person name="Shiraishi A."/>
            <person name="Satake H."/>
            <person name="Nakayama K."/>
        </authorList>
    </citation>
    <scope>NUCLEOTIDE SEQUENCE</scope>
</reference>
<dbReference type="AlphaFoldDB" id="A0A6L2MUI9"/>
<feature type="compositionally biased region" description="Acidic residues" evidence="1">
    <location>
        <begin position="1"/>
        <end position="11"/>
    </location>
</feature>
<dbReference type="SUPFAM" id="SSF56672">
    <property type="entry name" value="DNA/RNA polymerases"/>
    <property type="match status" value="1"/>
</dbReference>
<proteinExistence type="predicted"/>
<sequence length="725" mass="83397">MVDSQPMEEEFQGVATRDVGTTTHREPTEPVLQTQKNPSPSLVFIKENTDVLRIMIKENNQQAKIKATPRKLAYADSNKETPALSLAKGFSDRFSLESFGTSDTYRQTRSVSKSQKTPSKNKESIHLRRSRRGLRISAFMHGHGHSKLAKKLNYKIPKTVDEMFERVRALIREEVAAGSAEIFHPSQRDKGYVRPAWPKMSKKAINRGGPREARRNMGVYAPYPRKDTFTSLIKTPKEILAMERVSFPEPPPLIETPKKQNLNKFCDYHEDRGYNTNDCYQLKKQIEEAIASGKLAHLVKDIRWNNQWNGNQGRNIVKIINMIREEGNHKRPFEEGSSGLMSKLTFPAIPQSQLTDEPIILEGIKVQGSNDRFFGRNLSPPRVNKSSSNHGNRRKKARSNSGRRPGLGPASLEKTRSKKDIEEVFTISHKHPDQYVTMGAKLKTNCKQLLADILWKNIEIFAWTRSESTAVLRFVIEHQLKIYPLTEPMVHKRRLVAPEGRLALKERVFYWLGEALIRNVRHLEWITNAIPIKLENGTWKVQMDYSSLNKACSKDMYPFLEEGKELASLMGYPYKCFLRLSKEYSQIRMAEDDEEKIRFYTEEGVYCFTHMPKDLKNSTATLHRMMKKSNGKFLGHMVTEEGLRADPERIHAIILSPTLKSPNQIQSLFLQLTAISKFIPKLAELKHPLREARTRIETAKEVGWTNEAEKALRRIKRNRQNIGHS</sequence>
<feature type="region of interest" description="Disordered" evidence="1">
    <location>
        <begin position="105"/>
        <end position="127"/>
    </location>
</feature>
<name>A0A6L2MUI9_TANCI</name>
<feature type="region of interest" description="Disordered" evidence="1">
    <location>
        <begin position="372"/>
        <end position="414"/>
    </location>
</feature>
<dbReference type="Gene3D" id="3.30.70.270">
    <property type="match status" value="2"/>
</dbReference>
<dbReference type="InterPro" id="IPR043128">
    <property type="entry name" value="Rev_trsase/Diguanyl_cyclase"/>
</dbReference>
<feature type="compositionally biased region" description="Polar residues" evidence="1">
    <location>
        <begin position="105"/>
        <end position="118"/>
    </location>
</feature>
<evidence type="ECO:0000313" key="2">
    <source>
        <dbReference type="EMBL" id="GEU77668.1"/>
    </source>
</evidence>
<organism evidence="2">
    <name type="scientific">Tanacetum cinerariifolium</name>
    <name type="common">Dalmatian daisy</name>
    <name type="synonym">Chrysanthemum cinerariifolium</name>
    <dbReference type="NCBI Taxonomy" id="118510"/>
    <lineage>
        <taxon>Eukaryota</taxon>
        <taxon>Viridiplantae</taxon>
        <taxon>Streptophyta</taxon>
        <taxon>Embryophyta</taxon>
        <taxon>Tracheophyta</taxon>
        <taxon>Spermatophyta</taxon>
        <taxon>Magnoliopsida</taxon>
        <taxon>eudicotyledons</taxon>
        <taxon>Gunneridae</taxon>
        <taxon>Pentapetalae</taxon>
        <taxon>asterids</taxon>
        <taxon>campanulids</taxon>
        <taxon>Asterales</taxon>
        <taxon>Asteraceae</taxon>
        <taxon>Asteroideae</taxon>
        <taxon>Anthemideae</taxon>
        <taxon>Anthemidinae</taxon>
        <taxon>Tanacetum</taxon>
    </lineage>
</organism>
<dbReference type="PANTHER" id="PTHR24559">
    <property type="entry name" value="TRANSPOSON TY3-I GAG-POL POLYPROTEIN"/>
    <property type="match status" value="1"/>
</dbReference>